<dbReference type="Gene3D" id="2.60.120.260">
    <property type="entry name" value="Galactose-binding domain-like"/>
    <property type="match status" value="1"/>
</dbReference>
<accession>A0A8H5AIA4</accession>
<gene>
    <name evidence="3" type="ORF">FOXYS1_3425</name>
</gene>
<keyword evidence="2" id="KW-0732">Signal</keyword>
<evidence type="ECO:0000256" key="1">
    <source>
        <dbReference type="SAM" id="MobiDB-lite"/>
    </source>
</evidence>
<dbReference type="Proteomes" id="UP000558688">
    <property type="component" value="Unassembled WGS sequence"/>
</dbReference>
<feature type="region of interest" description="Disordered" evidence="1">
    <location>
        <begin position="120"/>
        <end position="149"/>
    </location>
</feature>
<dbReference type="AlphaFoldDB" id="A0A8H5AIA4"/>
<evidence type="ECO:0000313" key="4">
    <source>
        <dbReference type="Proteomes" id="UP000558688"/>
    </source>
</evidence>
<evidence type="ECO:0000313" key="3">
    <source>
        <dbReference type="EMBL" id="KAF5265739.1"/>
    </source>
</evidence>
<name>A0A8H5AIA4_FUSOX</name>
<proteinExistence type="predicted"/>
<evidence type="ECO:0000256" key="2">
    <source>
        <dbReference type="SAM" id="SignalP"/>
    </source>
</evidence>
<protein>
    <submittedName>
        <fullName evidence="3">Uncharacterized protein</fullName>
    </submittedName>
</protein>
<reference evidence="3" key="1">
    <citation type="submission" date="2020-02" db="EMBL/GenBank/DDBJ databases">
        <title>Identification and distribution of gene clusters putatively required for synthesis of sphingolipid metabolism inhibitors in phylogenetically diverse species of the filamentous fungus Fusarium.</title>
        <authorList>
            <person name="Kim H.-S."/>
            <person name="Busman M."/>
            <person name="Brown D.W."/>
            <person name="Divon H."/>
            <person name="Uhlig S."/>
            <person name="Proctor R.H."/>
        </authorList>
    </citation>
    <scope>NUCLEOTIDE SEQUENCE [LARGE SCALE GENOMIC DNA]</scope>
    <source>
        <strain evidence="3">NRRL 39464</strain>
    </source>
</reference>
<feature type="chain" id="PRO_5034604075" evidence="2">
    <location>
        <begin position="20"/>
        <end position="149"/>
    </location>
</feature>
<comment type="caution">
    <text evidence="3">The sequence shown here is derived from an EMBL/GenBank/DDBJ whole genome shotgun (WGS) entry which is preliminary data.</text>
</comment>
<organism evidence="3 4">
    <name type="scientific">Fusarium oxysporum</name>
    <name type="common">Fusarium vascular wilt</name>
    <dbReference type="NCBI Taxonomy" id="5507"/>
    <lineage>
        <taxon>Eukaryota</taxon>
        <taxon>Fungi</taxon>
        <taxon>Dikarya</taxon>
        <taxon>Ascomycota</taxon>
        <taxon>Pezizomycotina</taxon>
        <taxon>Sordariomycetes</taxon>
        <taxon>Hypocreomycetidae</taxon>
        <taxon>Hypocreales</taxon>
        <taxon>Nectriaceae</taxon>
        <taxon>Fusarium</taxon>
        <taxon>Fusarium oxysporum species complex</taxon>
    </lineage>
</organism>
<feature type="signal peptide" evidence="2">
    <location>
        <begin position="1"/>
        <end position="19"/>
    </location>
</feature>
<dbReference type="EMBL" id="JAAFOW010000513">
    <property type="protein sequence ID" value="KAF5265739.1"/>
    <property type="molecule type" value="Genomic_DNA"/>
</dbReference>
<sequence>MRFTYSVLQLLALCRITLASPCKPSSTITSVAPTSTTETSETVSSTAFIYETTATTEFETLSDSSTIATSITTSSVEVETTTTTTAASGPTNLISNPGFEDSNVAPWTVNNNIGALAIDSDSGLPPSTQAGHFSASGENLVKHGHQARN</sequence>